<evidence type="ECO:0000256" key="9">
    <source>
        <dbReference type="ARBA" id="ARBA00022801"/>
    </source>
</evidence>
<keyword evidence="9 12" id="KW-0378">Hydrolase</keyword>
<keyword evidence="8" id="KW-0255">Endonuclease</keyword>
<evidence type="ECO:0000313" key="12">
    <source>
        <dbReference type="EMBL" id="TGD58488.1"/>
    </source>
</evidence>
<dbReference type="InterPro" id="IPR036397">
    <property type="entry name" value="RNaseH_sf"/>
</dbReference>
<evidence type="ECO:0000256" key="3">
    <source>
        <dbReference type="ARBA" id="ARBA00005300"/>
    </source>
</evidence>
<evidence type="ECO:0000259" key="11">
    <source>
        <dbReference type="PROSITE" id="PS50879"/>
    </source>
</evidence>
<comment type="caution">
    <text evidence="12">The sequence shown here is derived from an EMBL/GenBank/DDBJ whole genome shotgun (WGS) entry which is preliminary data.</text>
</comment>
<dbReference type="SUPFAM" id="SSF53098">
    <property type="entry name" value="Ribonuclease H-like"/>
    <property type="match status" value="1"/>
</dbReference>
<dbReference type="GO" id="GO:0003676">
    <property type="term" value="F:nucleic acid binding"/>
    <property type="evidence" value="ECO:0007669"/>
    <property type="project" value="InterPro"/>
</dbReference>
<comment type="subunit">
    <text evidence="4">Monomer.</text>
</comment>
<keyword evidence="6" id="KW-0540">Nuclease</keyword>
<dbReference type="RefSeq" id="WP_135525748.1">
    <property type="nucleotide sequence ID" value="NZ_SRLH01000003.1"/>
</dbReference>
<dbReference type="OrthoDB" id="7845843at2"/>
<evidence type="ECO:0000256" key="10">
    <source>
        <dbReference type="ARBA" id="ARBA00022842"/>
    </source>
</evidence>
<dbReference type="PANTHER" id="PTHR10642:SF26">
    <property type="entry name" value="RIBONUCLEASE H1"/>
    <property type="match status" value="1"/>
</dbReference>
<dbReference type="Proteomes" id="UP000297407">
    <property type="component" value="Unassembled WGS sequence"/>
</dbReference>
<dbReference type="GO" id="GO:0004523">
    <property type="term" value="F:RNA-DNA hybrid ribonuclease activity"/>
    <property type="evidence" value="ECO:0007669"/>
    <property type="project" value="UniProtKB-EC"/>
</dbReference>
<evidence type="ECO:0000256" key="8">
    <source>
        <dbReference type="ARBA" id="ARBA00022759"/>
    </source>
</evidence>
<dbReference type="InterPro" id="IPR002156">
    <property type="entry name" value="RNaseH_domain"/>
</dbReference>
<dbReference type="InterPro" id="IPR050092">
    <property type="entry name" value="RNase_H"/>
</dbReference>
<dbReference type="AlphaFoldDB" id="A0A4Z0L8A0"/>
<name>A0A4Z0L8A0_9FLAO</name>
<accession>A0A4Z0L8A0</accession>
<dbReference type="EMBL" id="SRLH01000003">
    <property type="protein sequence ID" value="TGD58488.1"/>
    <property type="molecule type" value="Genomic_DNA"/>
</dbReference>
<dbReference type="GO" id="GO:0043137">
    <property type="term" value="P:DNA replication, removal of RNA primer"/>
    <property type="evidence" value="ECO:0007669"/>
    <property type="project" value="TreeGrafter"/>
</dbReference>
<sequence length="160" mass="18287">MLNSNHEVHIYTDGAAKGNPGPGGYGVVMELVGSPYKKEFYEGFRHTTNNRMELLAVIVGLEKLKNPNTKVLVVSDSKYVVDSVEKKWVFGWEKKGFAGKKNPDLWARFLKIYRRHQVDFKWIKGHNNHPQNERCDALAVMASAQEKLSVDAFYENNQDD</sequence>
<keyword evidence="13" id="KW-1185">Reference proteome</keyword>
<comment type="catalytic activity">
    <reaction evidence="1">
        <text>Endonucleolytic cleavage to 5'-phosphomonoester.</text>
        <dbReference type="EC" id="3.1.26.4"/>
    </reaction>
</comment>
<dbReference type="InterPro" id="IPR022892">
    <property type="entry name" value="RNaseHI"/>
</dbReference>
<dbReference type="GO" id="GO:0046872">
    <property type="term" value="F:metal ion binding"/>
    <property type="evidence" value="ECO:0007669"/>
    <property type="project" value="UniProtKB-KW"/>
</dbReference>
<dbReference type="CDD" id="cd09278">
    <property type="entry name" value="RNase_HI_prokaryote_like"/>
    <property type="match status" value="1"/>
</dbReference>
<dbReference type="PANTHER" id="PTHR10642">
    <property type="entry name" value="RIBONUCLEASE H1"/>
    <property type="match status" value="1"/>
</dbReference>
<organism evidence="12 13">
    <name type="scientific">Flavobacterium humi</name>
    <dbReference type="NCBI Taxonomy" id="2562683"/>
    <lineage>
        <taxon>Bacteria</taxon>
        <taxon>Pseudomonadati</taxon>
        <taxon>Bacteroidota</taxon>
        <taxon>Flavobacteriia</taxon>
        <taxon>Flavobacteriales</taxon>
        <taxon>Flavobacteriaceae</taxon>
        <taxon>Flavobacterium</taxon>
    </lineage>
</organism>
<evidence type="ECO:0000256" key="7">
    <source>
        <dbReference type="ARBA" id="ARBA00022723"/>
    </source>
</evidence>
<keyword evidence="10" id="KW-0460">Magnesium</keyword>
<evidence type="ECO:0000256" key="5">
    <source>
        <dbReference type="ARBA" id="ARBA00012180"/>
    </source>
</evidence>
<evidence type="ECO:0000256" key="1">
    <source>
        <dbReference type="ARBA" id="ARBA00000077"/>
    </source>
</evidence>
<evidence type="ECO:0000313" key="13">
    <source>
        <dbReference type="Proteomes" id="UP000297407"/>
    </source>
</evidence>
<dbReference type="EC" id="3.1.26.4" evidence="5"/>
<feature type="domain" description="RNase H type-1" evidence="11">
    <location>
        <begin position="4"/>
        <end position="144"/>
    </location>
</feature>
<dbReference type="Gene3D" id="3.30.420.10">
    <property type="entry name" value="Ribonuclease H-like superfamily/Ribonuclease H"/>
    <property type="match status" value="1"/>
</dbReference>
<comment type="similarity">
    <text evidence="3">Belongs to the RNase H family.</text>
</comment>
<evidence type="ECO:0000256" key="2">
    <source>
        <dbReference type="ARBA" id="ARBA00001946"/>
    </source>
</evidence>
<reference evidence="12 13" key="1">
    <citation type="submission" date="2019-04" db="EMBL/GenBank/DDBJ databases">
        <title>Flavobacterium sp. strain DS2-A Genome sequencing and assembly.</title>
        <authorList>
            <person name="Kim I."/>
        </authorList>
    </citation>
    <scope>NUCLEOTIDE SEQUENCE [LARGE SCALE GENOMIC DNA]</scope>
    <source>
        <strain evidence="12 13">DS2-A</strain>
    </source>
</reference>
<dbReference type="NCBIfam" id="NF001236">
    <property type="entry name" value="PRK00203.1"/>
    <property type="match status" value="1"/>
</dbReference>
<keyword evidence="7" id="KW-0479">Metal-binding</keyword>
<comment type="cofactor">
    <cofactor evidence="2">
        <name>Mg(2+)</name>
        <dbReference type="ChEBI" id="CHEBI:18420"/>
    </cofactor>
</comment>
<evidence type="ECO:0000256" key="6">
    <source>
        <dbReference type="ARBA" id="ARBA00022722"/>
    </source>
</evidence>
<dbReference type="Pfam" id="PF00075">
    <property type="entry name" value="RNase_H"/>
    <property type="match status" value="1"/>
</dbReference>
<gene>
    <name evidence="12" type="primary">rnhA</name>
    <name evidence="12" type="ORF">E4635_06125</name>
</gene>
<dbReference type="PROSITE" id="PS50879">
    <property type="entry name" value="RNASE_H_1"/>
    <property type="match status" value="1"/>
</dbReference>
<evidence type="ECO:0000256" key="4">
    <source>
        <dbReference type="ARBA" id="ARBA00011245"/>
    </source>
</evidence>
<protein>
    <recommendedName>
        <fullName evidence="5">ribonuclease H</fullName>
        <ecNumber evidence="5">3.1.26.4</ecNumber>
    </recommendedName>
</protein>
<dbReference type="InterPro" id="IPR012337">
    <property type="entry name" value="RNaseH-like_sf"/>
</dbReference>
<proteinExistence type="inferred from homology"/>